<dbReference type="AlphaFoldDB" id="A0AAV5EBL9"/>
<dbReference type="InterPro" id="IPR011009">
    <property type="entry name" value="Kinase-like_dom_sf"/>
</dbReference>
<reference evidence="2" key="1">
    <citation type="journal article" date="2018" name="DNA Res.">
        <title>Multiple hybrid de novo genome assembly of finger millet, an orphan allotetraploid crop.</title>
        <authorList>
            <person name="Hatakeyama M."/>
            <person name="Aluri S."/>
            <person name="Balachadran M.T."/>
            <person name="Sivarajan S.R."/>
            <person name="Patrignani A."/>
            <person name="Gruter S."/>
            <person name="Poveda L."/>
            <person name="Shimizu-Inatsugi R."/>
            <person name="Baeten J."/>
            <person name="Francoijs K.J."/>
            <person name="Nataraja K.N."/>
            <person name="Reddy Y.A.N."/>
            <person name="Phadnis S."/>
            <person name="Ravikumar R.L."/>
            <person name="Schlapbach R."/>
            <person name="Sreeman S.M."/>
            <person name="Shimizu K.K."/>
        </authorList>
    </citation>
    <scope>NUCLEOTIDE SEQUENCE</scope>
</reference>
<name>A0AAV5EBL9_ELECO</name>
<dbReference type="EMBL" id="BQKI01000074">
    <property type="protein sequence ID" value="GJN20133.1"/>
    <property type="molecule type" value="Genomic_DNA"/>
</dbReference>
<dbReference type="SUPFAM" id="SSF56112">
    <property type="entry name" value="Protein kinase-like (PK-like)"/>
    <property type="match status" value="1"/>
</dbReference>
<dbReference type="PROSITE" id="PS00108">
    <property type="entry name" value="PROTEIN_KINASE_ST"/>
    <property type="match status" value="1"/>
</dbReference>
<reference evidence="2" key="2">
    <citation type="submission" date="2021-12" db="EMBL/GenBank/DDBJ databases">
        <title>Resequencing data analysis of finger millet.</title>
        <authorList>
            <person name="Hatakeyama M."/>
            <person name="Aluri S."/>
            <person name="Balachadran M.T."/>
            <person name="Sivarajan S.R."/>
            <person name="Poveda L."/>
            <person name="Shimizu-Inatsugi R."/>
            <person name="Schlapbach R."/>
            <person name="Sreeman S.M."/>
            <person name="Shimizu K.K."/>
        </authorList>
    </citation>
    <scope>NUCLEOTIDE SEQUENCE</scope>
</reference>
<dbReference type="GO" id="GO:0004672">
    <property type="term" value="F:protein kinase activity"/>
    <property type="evidence" value="ECO:0007669"/>
    <property type="project" value="InterPro"/>
</dbReference>
<protein>
    <recommendedName>
        <fullName evidence="4">Protein kinase domain-containing protein</fullName>
    </recommendedName>
</protein>
<keyword evidence="3" id="KW-1185">Reference proteome</keyword>
<feature type="compositionally biased region" description="Polar residues" evidence="1">
    <location>
        <begin position="615"/>
        <end position="627"/>
    </location>
</feature>
<feature type="compositionally biased region" description="Polar residues" evidence="1">
    <location>
        <begin position="591"/>
        <end position="607"/>
    </location>
</feature>
<gene>
    <name evidence="2" type="primary">gb07470</name>
    <name evidence="2" type="ORF">PR202_gb07470</name>
</gene>
<evidence type="ECO:0008006" key="4">
    <source>
        <dbReference type="Google" id="ProtNLM"/>
    </source>
</evidence>
<dbReference type="Gene3D" id="1.10.510.10">
    <property type="entry name" value="Transferase(Phosphotransferase) domain 1"/>
    <property type="match status" value="1"/>
</dbReference>
<dbReference type="Proteomes" id="UP001054889">
    <property type="component" value="Unassembled WGS sequence"/>
</dbReference>
<sequence length="727" mass="79096">MVPADAADPLEMECAWHLLTVVVRLGRPAAASDLAAIASISPRIVERMCHIPDSPLCISDGGAVTASQTAFLAIMRFVGLDVPAPRVSLRPADVRRWWGITYVRKRRASDGRLSGGKRRCLLAPDADLVEQKQPEALQLTTQSCAPVVNGEVHMEIILGLQNRLPTVGSFVGEPIEISTGLTVVPCVSEISIAYAQPRVDQSPRGDDGTVMEKAASALVPTELSASPFGIDLLSLDAEKSNSIHAATNIENRTGESDEVPFHNSIVEDSDDLEKSPVLPSTIHTVLVGAKKDGIGKDLNSFWEKPGSPINHNTKTADNMEIVNMIPNQADTTQHDSPNAGYHENAPTLNQEKNPLSASGCVKIHKKETQILLQPPTDTKAESLLPEMKRNFGPAAFPQEATRYNRVNKRNLNSTENRESMNLNHGEKTRNEGVVTAAKNGQDRKIVKQREKSKKYDGLPLDDKNQVAAKVQKGHVAPKPLPSFDGFVIEEEEGSGGYGTVYRARRQGIVHRDVKPGNFLFSRKMMKGYLIDFNLANDLNQKFLKNCKSETISCGKDKVSQPSSSLALVVHAKEATADVKQPLPSKRKRSNRSPVGSTPKIDNNTRHGSQAADASGVTSAKDPTSTKTSLDRLKQPMLYKGRKELMNFLHETMQSPKKDTTKAPVSQRKRVAAPFGSVNKNLFVLTPMPLRSGGSSVAGSGMFNNKGHGKHRREGPCVGTKGFRAPEV</sequence>
<organism evidence="2 3">
    <name type="scientific">Eleusine coracana subsp. coracana</name>
    <dbReference type="NCBI Taxonomy" id="191504"/>
    <lineage>
        <taxon>Eukaryota</taxon>
        <taxon>Viridiplantae</taxon>
        <taxon>Streptophyta</taxon>
        <taxon>Embryophyta</taxon>
        <taxon>Tracheophyta</taxon>
        <taxon>Spermatophyta</taxon>
        <taxon>Magnoliopsida</taxon>
        <taxon>Liliopsida</taxon>
        <taxon>Poales</taxon>
        <taxon>Poaceae</taxon>
        <taxon>PACMAD clade</taxon>
        <taxon>Chloridoideae</taxon>
        <taxon>Cynodonteae</taxon>
        <taxon>Eleusininae</taxon>
        <taxon>Eleusine</taxon>
    </lineage>
</organism>
<proteinExistence type="predicted"/>
<evidence type="ECO:0000313" key="3">
    <source>
        <dbReference type="Proteomes" id="UP001054889"/>
    </source>
</evidence>
<evidence type="ECO:0000313" key="2">
    <source>
        <dbReference type="EMBL" id="GJN20133.1"/>
    </source>
</evidence>
<dbReference type="InterPro" id="IPR008271">
    <property type="entry name" value="Ser/Thr_kinase_AS"/>
</dbReference>
<comment type="caution">
    <text evidence="2">The sequence shown here is derived from an EMBL/GenBank/DDBJ whole genome shotgun (WGS) entry which is preliminary data.</text>
</comment>
<feature type="region of interest" description="Disordered" evidence="1">
    <location>
        <begin position="576"/>
        <end position="630"/>
    </location>
</feature>
<accession>A0AAV5EBL9</accession>
<feature type="region of interest" description="Disordered" evidence="1">
    <location>
        <begin position="703"/>
        <end position="727"/>
    </location>
</feature>
<evidence type="ECO:0000256" key="1">
    <source>
        <dbReference type="SAM" id="MobiDB-lite"/>
    </source>
</evidence>